<evidence type="ECO:0000313" key="2">
    <source>
        <dbReference type="Proteomes" id="UP000032452"/>
    </source>
</evidence>
<dbReference type="PATRIC" id="fig|1618023.3.peg.1099"/>
<sequence>MSINLVKTNNTENVGDRYIEASLLITKIKNGIWSLGIPSWVVGIADRGVASFADGYISAAEMFQIITAAFLFISWLYLKPEESWNNSNLVEIENYWQDIHLQPNKVYLNTIRNRMLELQNQHKISQEYILPVPYICQIYHLLNLKHLENVHNFSLNNLKVIDVNYIHATDIGGMVKFQTVLDSPVNALRIWRQPIVEAGLTLHTPYTVELKIPVYNDKNIIVMFNALPLNDKEHKFFIDIYTDLQWSRPILQILFHFAACLTLVEDLPYLQQLATINKERLFSSGKNSERKTMWLFRRFVELYGTRVEPTKALKPSK</sequence>
<dbReference type="OrthoDB" id="507010at2"/>
<accession>A0A0D8ZT57</accession>
<gene>
    <name evidence="1" type="ORF">UH38_18305</name>
</gene>
<organism evidence="1 2">
    <name type="scientific">Aliterella atlantica CENA595</name>
    <dbReference type="NCBI Taxonomy" id="1618023"/>
    <lineage>
        <taxon>Bacteria</taxon>
        <taxon>Bacillati</taxon>
        <taxon>Cyanobacteriota</taxon>
        <taxon>Cyanophyceae</taxon>
        <taxon>Chroococcidiopsidales</taxon>
        <taxon>Aliterellaceae</taxon>
        <taxon>Aliterella</taxon>
    </lineage>
</organism>
<dbReference type="EMBL" id="JYON01000023">
    <property type="protein sequence ID" value="KJH70416.1"/>
    <property type="molecule type" value="Genomic_DNA"/>
</dbReference>
<protein>
    <submittedName>
        <fullName evidence="1">Uncharacterized protein</fullName>
    </submittedName>
</protein>
<dbReference type="Proteomes" id="UP000032452">
    <property type="component" value="Unassembled WGS sequence"/>
</dbReference>
<dbReference type="STRING" id="1618023.UH38_18305"/>
<dbReference type="AlphaFoldDB" id="A0A0D8ZT57"/>
<keyword evidence="2" id="KW-1185">Reference proteome</keyword>
<evidence type="ECO:0000313" key="1">
    <source>
        <dbReference type="EMBL" id="KJH70416.1"/>
    </source>
</evidence>
<name>A0A0D8ZT57_9CYAN</name>
<reference evidence="1 2" key="1">
    <citation type="submission" date="2015-02" db="EMBL/GenBank/DDBJ databases">
        <title>Draft genome of a novel marine cyanobacterium (Chroococcales) isolated from South Atlantic Ocean.</title>
        <authorList>
            <person name="Rigonato J."/>
            <person name="Alvarenga D.O."/>
            <person name="Branco L.H."/>
            <person name="Varani A.M."/>
            <person name="Brandini F.P."/>
            <person name="Fiore M.F."/>
        </authorList>
    </citation>
    <scope>NUCLEOTIDE SEQUENCE [LARGE SCALE GENOMIC DNA]</scope>
    <source>
        <strain evidence="1 2">CENA595</strain>
    </source>
</reference>
<dbReference type="RefSeq" id="WP_045056131.1">
    <property type="nucleotide sequence ID" value="NZ_CAWMDP010000015.1"/>
</dbReference>
<proteinExistence type="predicted"/>
<comment type="caution">
    <text evidence="1">The sequence shown here is derived from an EMBL/GenBank/DDBJ whole genome shotgun (WGS) entry which is preliminary data.</text>
</comment>